<name>A0AC58SIQ0_TOBAC</name>
<evidence type="ECO:0000313" key="1">
    <source>
        <dbReference type="Proteomes" id="UP000790787"/>
    </source>
</evidence>
<dbReference type="RefSeq" id="XP_075084828.1">
    <property type="nucleotide sequence ID" value="XM_075228727.1"/>
</dbReference>
<proteinExistence type="predicted"/>
<protein>
    <submittedName>
        <fullName evidence="2">Uncharacterized protein LOC142168067</fullName>
    </submittedName>
</protein>
<dbReference type="Proteomes" id="UP000790787">
    <property type="component" value="Chromosome 13"/>
</dbReference>
<sequence>MYDFIMEEDIELWDVIYDGPFVPMKTIGEGTITVLKTRKEYSDTDRKAIEKNFRAKKILAHYKHNADKAFPDKKFKRRDATDNIMKQALAPWGDSFSKYEGDDEQGDTSMMAVESKSIDYDSIFAPMARSDEDEDEYNDDDKAAVRGGSQKWYMDSSCSKYMTRRLDDFLSLKSLQCGSVSFENDKKGYILGVGKIGKTLSHSIENMYYVNDFDSLNGGDLTCLSVIDNDAKLWHRRLGHASFSLLNKLIKKDLVRGLPKSKFKYHKVCDASLKGKQVRSSFKPKKEVSTLRQLNLFHMDMYGPMRMPRRGRKKYIFIQVKIGYNVVSIISDHGTEFDNAKFDELCVEHGISHNCFAPRTPQQNGIVERKNRTLEGMARRMLIDSGMTKRFWAEVVNTASYKVYNKRTQCVNESVYVIFDESHHSSEKDSHDKDDHDGDFSNVPGEVIDMENGKTDLMSQVKETSEEDAAELPTDLEKPGPYITTTEADNRVADAILGTLDAEQRSDIHTSIDTNDGSHMEEPGPSRLETQVSNCKHISSHPLQNVIAPLDSGIQTRSEEDVFVKKPSSFECHEQPEHVFKIDKALYGLKQDPHAWCKRLSRFLLENGFTRGKIDNTLFLKKRGRNLLIVQLYVDDIIFGAINYSLCEEFAKLMGSEFEMSMMGELNFFLGLQIKQQLEDFGVFSECVPLLCDNTSALNMAKNSVRHKRTKHIDVRHHFPRDNVEKGVICMKFCKT</sequence>
<accession>A0AC58SIQ0</accession>
<organism evidence="1 2">
    <name type="scientific">Nicotiana tabacum</name>
    <name type="common">Common tobacco</name>
    <dbReference type="NCBI Taxonomy" id="4097"/>
    <lineage>
        <taxon>Eukaryota</taxon>
        <taxon>Viridiplantae</taxon>
        <taxon>Streptophyta</taxon>
        <taxon>Embryophyta</taxon>
        <taxon>Tracheophyta</taxon>
        <taxon>Spermatophyta</taxon>
        <taxon>Magnoliopsida</taxon>
        <taxon>eudicotyledons</taxon>
        <taxon>Gunneridae</taxon>
        <taxon>Pentapetalae</taxon>
        <taxon>asterids</taxon>
        <taxon>lamiids</taxon>
        <taxon>Solanales</taxon>
        <taxon>Solanaceae</taxon>
        <taxon>Nicotianoideae</taxon>
        <taxon>Nicotianeae</taxon>
        <taxon>Nicotiana</taxon>
    </lineage>
</organism>
<reference evidence="1" key="1">
    <citation type="journal article" date="2014" name="Nat. Commun.">
        <title>The tobacco genome sequence and its comparison with those of tomato and potato.</title>
        <authorList>
            <person name="Sierro N."/>
            <person name="Battey J.N."/>
            <person name="Ouadi S."/>
            <person name="Bakaher N."/>
            <person name="Bovet L."/>
            <person name="Willig A."/>
            <person name="Goepfert S."/>
            <person name="Peitsch M.C."/>
            <person name="Ivanov N.V."/>
        </authorList>
    </citation>
    <scope>NUCLEOTIDE SEQUENCE [LARGE SCALE GENOMIC DNA]</scope>
</reference>
<evidence type="ECO:0000313" key="2">
    <source>
        <dbReference type="RefSeq" id="XP_075084828.1"/>
    </source>
</evidence>
<keyword evidence="1" id="KW-1185">Reference proteome</keyword>
<reference evidence="2" key="2">
    <citation type="submission" date="2025-08" db="UniProtKB">
        <authorList>
            <consortium name="RefSeq"/>
        </authorList>
    </citation>
    <scope>IDENTIFICATION</scope>
    <source>
        <tissue evidence="2">Leaf</tissue>
    </source>
</reference>
<gene>
    <name evidence="2" type="primary">LOC142168067</name>
</gene>